<keyword evidence="3" id="KW-1185">Reference proteome</keyword>
<dbReference type="Pfam" id="PF00903">
    <property type="entry name" value="Glyoxalase"/>
    <property type="match status" value="1"/>
</dbReference>
<dbReference type="PANTHER" id="PTHR33993">
    <property type="entry name" value="GLYOXALASE-RELATED"/>
    <property type="match status" value="1"/>
</dbReference>
<dbReference type="RefSeq" id="WP_078815847.1">
    <property type="nucleotide sequence ID" value="NZ_FUYE01000024.1"/>
</dbReference>
<evidence type="ECO:0000313" key="3">
    <source>
        <dbReference type="Proteomes" id="UP000190774"/>
    </source>
</evidence>
<accession>A0A1T4Z234</accession>
<dbReference type="Proteomes" id="UP000190774">
    <property type="component" value="Unassembled WGS sequence"/>
</dbReference>
<organism evidence="2 3">
    <name type="scientific">Prosthecobacter debontii</name>
    <dbReference type="NCBI Taxonomy" id="48467"/>
    <lineage>
        <taxon>Bacteria</taxon>
        <taxon>Pseudomonadati</taxon>
        <taxon>Verrucomicrobiota</taxon>
        <taxon>Verrucomicrobiia</taxon>
        <taxon>Verrucomicrobiales</taxon>
        <taxon>Verrucomicrobiaceae</taxon>
        <taxon>Prosthecobacter</taxon>
    </lineage>
</organism>
<proteinExistence type="predicted"/>
<protein>
    <recommendedName>
        <fullName evidence="1">VOC domain-containing protein</fullName>
    </recommendedName>
</protein>
<evidence type="ECO:0000259" key="1">
    <source>
        <dbReference type="PROSITE" id="PS51819"/>
    </source>
</evidence>
<dbReference type="InterPro" id="IPR004360">
    <property type="entry name" value="Glyas_Fos-R_dOase_dom"/>
</dbReference>
<dbReference type="InterPro" id="IPR037523">
    <property type="entry name" value="VOC_core"/>
</dbReference>
<dbReference type="OrthoDB" id="9804235at2"/>
<feature type="domain" description="VOC" evidence="1">
    <location>
        <begin position="5"/>
        <end position="122"/>
    </location>
</feature>
<dbReference type="EMBL" id="FUYE01000024">
    <property type="protein sequence ID" value="SKB07615.1"/>
    <property type="molecule type" value="Genomic_DNA"/>
</dbReference>
<dbReference type="Gene3D" id="3.10.180.10">
    <property type="entry name" value="2,3-Dihydroxybiphenyl 1,2-Dioxygenase, domain 1"/>
    <property type="match status" value="1"/>
</dbReference>
<dbReference type="PROSITE" id="PS51819">
    <property type="entry name" value="VOC"/>
    <property type="match status" value="1"/>
</dbReference>
<dbReference type="SUPFAM" id="SSF54593">
    <property type="entry name" value="Glyoxalase/Bleomycin resistance protein/Dihydroxybiphenyl dioxygenase"/>
    <property type="match status" value="1"/>
</dbReference>
<dbReference type="InterPro" id="IPR029068">
    <property type="entry name" value="Glyas_Bleomycin-R_OHBP_Dase"/>
</dbReference>
<gene>
    <name evidence="2" type="ORF">SAMN02745166_04729</name>
</gene>
<evidence type="ECO:0000313" key="2">
    <source>
        <dbReference type="EMBL" id="SKB07615.1"/>
    </source>
</evidence>
<reference evidence="3" key="1">
    <citation type="submission" date="2017-02" db="EMBL/GenBank/DDBJ databases">
        <authorList>
            <person name="Varghese N."/>
            <person name="Submissions S."/>
        </authorList>
    </citation>
    <scope>NUCLEOTIDE SEQUENCE [LARGE SCALE GENOMIC DNA]</scope>
    <source>
        <strain evidence="3">ATCC 700200</strain>
    </source>
</reference>
<dbReference type="AlphaFoldDB" id="A0A1T4Z234"/>
<name>A0A1T4Z234_9BACT</name>
<sequence>MKTNAINWFEIYVTDLARARSFYETILQDKLQDAGMDCCEMAIFPYDNMKGIGGALTKMEGCQPGQTGTLVYLNVEGDLDGVLSRVTAAGGKIIRERFAIPPHGFIGIIEDTEGNAVGLHSMV</sequence>
<dbReference type="STRING" id="48467.SAMN02745166_04729"/>
<dbReference type="InterPro" id="IPR052164">
    <property type="entry name" value="Anthracycline_SecMetBiosynth"/>
</dbReference>
<dbReference type="PANTHER" id="PTHR33993:SF2">
    <property type="entry name" value="VOC DOMAIN-CONTAINING PROTEIN"/>
    <property type="match status" value="1"/>
</dbReference>
<dbReference type="CDD" id="cd07247">
    <property type="entry name" value="SgaA_N_like"/>
    <property type="match status" value="1"/>
</dbReference>